<reference evidence="2 3" key="1">
    <citation type="journal article" date="2018" name="Front. Plant Sci.">
        <title>Red Clover (Trifolium pratense) and Zigzag Clover (T. medium) - A Picture of Genomic Similarities and Differences.</title>
        <authorList>
            <person name="Dluhosova J."/>
            <person name="Istvanek J."/>
            <person name="Nedelnik J."/>
            <person name="Repkova J."/>
        </authorList>
    </citation>
    <scope>NUCLEOTIDE SEQUENCE [LARGE SCALE GENOMIC DNA]</scope>
    <source>
        <strain evidence="3">cv. 10/8</strain>
        <tissue evidence="2">Leaf</tissue>
    </source>
</reference>
<evidence type="ECO:0000313" key="2">
    <source>
        <dbReference type="EMBL" id="MCI36754.1"/>
    </source>
</evidence>
<protein>
    <submittedName>
        <fullName evidence="2">RNA-directed DNA polymerase (Reverse transcriptase)</fullName>
    </submittedName>
</protein>
<keyword evidence="2" id="KW-0548">Nucleotidyltransferase</keyword>
<name>A0A392RL11_9FABA</name>
<evidence type="ECO:0000313" key="3">
    <source>
        <dbReference type="Proteomes" id="UP000265520"/>
    </source>
</evidence>
<dbReference type="EMBL" id="LXQA010237080">
    <property type="protein sequence ID" value="MCI36754.1"/>
    <property type="molecule type" value="Genomic_DNA"/>
</dbReference>
<evidence type="ECO:0000256" key="1">
    <source>
        <dbReference type="SAM" id="MobiDB-lite"/>
    </source>
</evidence>
<keyword evidence="2" id="KW-0808">Transferase</keyword>
<feature type="compositionally biased region" description="Basic and acidic residues" evidence="1">
    <location>
        <begin position="71"/>
        <end position="83"/>
    </location>
</feature>
<feature type="non-terminal residue" evidence="2">
    <location>
        <position position="1"/>
    </location>
</feature>
<feature type="region of interest" description="Disordered" evidence="1">
    <location>
        <begin position="1"/>
        <end position="83"/>
    </location>
</feature>
<feature type="non-terminal residue" evidence="2">
    <location>
        <position position="130"/>
    </location>
</feature>
<sequence length="130" mass="14210">TKLLQVTRAVEKEVKGGGGSSMGRGPRSGFGPSRNGYQGGSRNGSDWVMVRREGGVKSGGNGFKGDNQAQNEKKRNGPRDRGFTHLSYNELMERKQKGLCFKCGGPFHPMHKCPDKQLKVLVVDDEEGED</sequence>
<keyword evidence="2" id="KW-0695">RNA-directed DNA polymerase</keyword>
<organism evidence="2 3">
    <name type="scientific">Trifolium medium</name>
    <dbReference type="NCBI Taxonomy" id="97028"/>
    <lineage>
        <taxon>Eukaryota</taxon>
        <taxon>Viridiplantae</taxon>
        <taxon>Streptophyta</taxon>
        <taxon>Embryophyta</taxon>
        <taxon>Tracheophyta</taxon>
        <taxon>Spermatophyta</taxon>
        <taxon>Magnoliopsida</taxon>
        <taxon>eudicotyledons</taxon>
        <taxon>Gunneridae</taxon>
        <taxon>Pentapetalae</taxon>
        <taxon>rosids</taxon>
        <taxon>fabids</taxon>
        <taxon>Fabales</taxon>
        <taxon>Fabaceae</taxon>
        <taxon>Papilionoideae</taxon>
        <taxon>50 kb inversion clade</taxon>
        <taxon>NPAAA clade</taxon>
        <taxon>Hologalegina</taxon>
        <taxon>IRL clade</taxon>
        <taxon>Trifolieae</taxon>
        <taxon>Trifolium</taxon>
    </lineage>
</organism>
<accession>A0A392RL11</accession>
<proteinExistence type="predicted"/>
<feature type="compositionally biased region" description="Gly residues" evidence="1">
    <location>
        <begin position="16"/>
        <end position="28"/>
    </location>
</feature>
<keyword evidence="3" id="KW-1185">Reference proteome</keyword>
<dbReference type="Proteomes" id="UP000265520">
    <property type="component" value="Unassembled WGS sequence"/>
</dbReference>
<comment type="caution">
    <text evidence="2">The sequence shown here is derived from an EMBL/GenBank/DDBJ whole genome shotgun (WGS) entry which is preliminary data.</text>
</comment>
<dbReference type="AlphaFoldDB" id="A0A392RL11"/>
<dbReference type="GO" id="GO:0003964">
    <property type="term" value="F:RNA-directed DNA polymerase activity"/>
    <property type="evidence" value="ECO:0007669"/>
    <property type="project" value="UniProtKB-KW"/>
</dbReference>